<evidence type="ECO:0000256" key="4">
    <source>
        <dbReference type="ARBA" id="ARBA00023136"/>
    </source>
</evidence>
<protein>
    <recommendedName>
        <fullName evidence="7">Rhodopsin domain-containing protein</fullName>
    </recommendedName>
</protein>
<dbReference type="InterPro" id="IPR052337">
    <property type="entry name" value="SAT4-like"/>
</dbReference>
<evidence type="ECO:0000256" key="2">
    <source>
        <dbReference type="ARBA" id="ARBA00022692"/>
    </source>
</evidence>
<keyword evidence="2 6" id="KW-0812">Transmembrane</keyword>
<sequence length="617" mass="68976">MRAPPLDVVLSWPPPDYDAPFKNAPAGISISVFLMVIVTAILGIRIYTRKYITRGFGPDDILIIFAYIPCLGFSISGMIAQVYYGWGKDLWNVRPAIYKSALQSAFGAYTLFGTATTLIKLSMLAMTYRLACTASKTFKRIVVGCMILVGANGICFLLVTWLQCRPLHLYWTISHEKQNCIDEPAHLLAAGTINTVTDLLVVILPLVIFIKLQGPNSMLSRRQVFIVNILFAAGFFATIAGAVRTYVTWRMTSAPDFNITHWFWLTWLSSMIEIYVGIIAASVPATKPFMAQYVPMLLGATKFTNSPTCVSRTDRYALPASLSHTKNGYVRDDSYDLPFYESISTVSKVGPTIYNSPTTDSLSAPNGLEEGSKFDEHTYSYKSYAAIESLTLPAQQVATTSSFNTTEEETTLQSTIELLQLEIMSFPIIHINGYPGTGKLTIARKLVDLLLPYNGKLVHNHLLIDPVGAILPRSSPDYQHVRRALRSVIFVVTSDTANASESVFVFTDFQSDDNIGRSVIAEYRDMVARRRCIFVPITVTCSKDENLRRLSSSERIVHGKLADTEMVTHLRDHSLIHQWSKDDPLHMELDITELKTNESARVIFEHVLRVCKELDRS</sequence>
<name>A0A2L2TJ27_9HYPO</name>
<keyword evidence="9" id="KW-1185">Reference proteome</keyword>
<evidence type="ECO:0000256" key="3">
    <source>
        <dbReference type="ARBA" id="ARBA00022989"/>
    </source>
</evidence>
<evidence type="ECO:0000313" key="8">
    <source>
        <dbReference type="EMBL" id="CEI69989.1"/>
    </source>
</evidence>
<keyword evidence="4 6" id="KW-0472">Membrane</keyword>
<evidence type="ECO:0000256" key="6">
    <source>
        <dbReference type="SAM" id="Phobius"/>
    </source>
</evidence>
<feature type="transmembrane region" description="Helical" evidence="6">
    <location>
        <begin position="26"/>
        <end position="48"/>
    </location>
</feature>
<feature type="transmembrane region" description="Helical" evidence="6">
    <location>
        <begin position="140"/>
        <end position="162"/>
    </location>
</feature>
<evidence type="ECO:0000256" key="5">
    <source>
        <dbReference type="ARBA" id="ARBA00038359"/>
    </source>
</evidence>
<dbReference type="Proteomes" id="UP000245910">
    <property type="component" value="Chromosome III"/>
</dbReference>
<accession>A0A2L2TJ27</accession>
<keyword evidence="3 6" id="KW-1133">Transmembrane helix</keyword>
<dbReference type="EMBL" id="LN649231">
    <property type="protein sequence ID" value="CEI69989.1"/>
    <property type="molecule type" value="Genomic_DNA"/>
</dbReference>
<proteinExistence type="inferred from homology"/>
<feature type="transmembrane region" description="Helical" evidence="6">
    <location>
        <begin position="187"/>
        <end position="212"/>
    </location>
</feature>
<evidence type="ECO:0000256" key="1">
    <source>
        <dbReference type="ARBA" id="ARBA00004141"/>
    </source>
</evidence>
<dbReference type="STRING" id="56646.A0A2L2TJ27"/>
<dbReference type="SUPFAM" id="SSF52540">
    <property type="entry name" value="P-loop containing nucleoside triphosphate hydrolases"/>
    <property type="match status" value="1"/>
</dbReference>
<comment type="subcellular location">
    <subcellularLocation>
        <location evidence="1">Membrane</location>
        <topology evidence="1">Multi-pass membrane protein</topology>
    </subcellularLocation>
</comment>
<reference evidence="9" key="1">
    <citation type="submission" date="2014-10" db="EMBL/GenBank/DDBJ databases">
        <authorList>
            <person name="King R."/>
        </authorList>
    </citation>
    <scope>NUCLEOTIDE SEQUENCE [LARGE SCALE GENOMIC DNA]</scope>
    <source>
        <strain evidence="9">A3/5</strain>
    </source>
</reference>
<evidence type="ECO:0000259" key="7">
    <source>
        <dbReference type="Pfam" id="PF20684"/>
    </source>
</evidence>
<dbReference type="InterPro" id="IPR027417">
    <property type="entry name" value="P-loop_NTPase"/>
</dbReference>
<evidence type="ECO:0000313" key="9">
    <source>
        <dbReference type="Proteomes" id="UP000245910"/>
    </source>
</evidence>
<feature type="transmembrane region" description="Helical" evidence="6">
    <location>
        <begin position="224"/>
        <end position="242"/>
    </location>
</feature>
<dbReference type="GO" id="GO:0016020">
    <property type="term" value="C:membrane"/>
    <property type="evidence" value="ECO:0007669"/>
    <property type="project" value="UniProtKB-SubCell"/>
</dbReference>
<dbReference type="InterPro" id="IPR049326">
    <property type="entry name" value="Rhodopsin_dom_fungi"/>
</dbReference>
<dbReference type="PANTHER" id="PTHR33048:SF129">
    <property type="entry name" value="INTEGRAL MEMBRANE PROTEIN-RELATED"/>
    <property type="match status" value="1"/>
</dbReference>
<dbReference type="PANTHER" id="PTHR33048">
    <property type="entry name" value="PTH11-LIKE INTEGRAL MEMBRANE PROTEIN (AFU_ORTHOLOGUE AFUA_5G11245)"/>
    <property type="match status" value="1"/>
</dbReference>
<dbReference type="AlphaFoldDB" id="A0A2L2TJ27"/>
<comment type="similarity">
    <text evidence="5">Belongs to the SAT4 family.</text>
</comment>
<feature type="transmembrane region" description="Helical" evidence="6">
    <location>
        <begin position="106"/>
        <end position="128"/>
    </location>
</feature>
<feature type="transmembrane region" description="Helical" evidence="6">
    <location>
        <begin position="60"/>
        <end position="86"/>
    </location>
</feature>
<dbReference type="Gene3D" id="3.40.50.300">
    <property type="entry name" value="P-loop containing nucleotide triphosphate hydrolases"/>
    <property type="match status" value="1"/>
</dbReference>
<organism evidence="8 9">
    <name type="scientific">Fusarium venenatum</name>
    <dbReference type="NCBI Taxonomy" id="56646"/>
    <lineage>
        <taxon>Eukaryota</taxon>
        <taxon>Fungi</taxon>
        <taxon>Dikarya</taxon>
        <taxon>Ascomycota</taxon>
        <taxon>Pezizomycotina</taxon>
        <taxon>Sordariomycetes</taxon>
        <taxon>Hypocreomycetidae</taxon>
        <taxon>Hypocreales</taxon>
        <taxon>Nectriaceae</taxon>
        <taxon>Fusarium</taxon>
    </lineage>
</organism>
<feature type="transmembrane region" description="Helical" evidence="6">
    <location>
        <begin position="262"/>
        <end position="283"/>
    </location>
</feature>
<feature type="domain" description="Rhodopsin" evidence="7">
    <location>
        <begin position="44"/>
        <end position="291"/>
    </location>
</feature>
<dbReference type="Pfam" id="PF20684">
    <property type="entry name" value="Fung_rhodopsin"/>
    <property type="match status" value="1"/>
</dbReference>